<dbReference type="AlphaFoldDB" id="A0A8K0HZ91"/>
<protein>
    <submittedName>
        <fullName evidence="1">Putative pentatricopeptide repeat-containing protein</fullName>
    </submittedName>
</protein>
<proteinExistence type="predicted"/>
<reference evidence="1" key="2">
    <citation type="submission" date="2019-07" db="EMBL/GenBank/DDBJ databases">
        <authorList>
            <person name="Yang Y."/>
            <person name="Bocs S."/>
            <person name="Baudouin L."/>
        </authorList>
    </citation>
    <scope>NUCLEOTIDE SEQUENCE</scope>
    <source>
        <tissue evidence="1">Spear leaf of Hainan Tall coconut</tissue>
    </source>
</reference>
<reference evidence="1" key="1">
    <citation type="journal article" date="2017" name="Gigascience">
        <title>The genome draft of coconut (Cocos nucifera).</title>
        <authorList>
            <person name="Xiao Y."/>
            <person name="Xu P."/>
            <person name="Fan H."/>
            <person name="Baudouin L."/>
            <person name="Xia W."/>
            <person name="Bocs S."/>
            <person name="Xu J."/>
            <person name="Li Q."/>
            <person name="Guo A."/>
            <person name="Zhou L."/>
            <person name="Li J."/>
            <person name="Wu Y."/>
            <person name="Ma Z."/>
            <person name="Armero A."/>
            <person name="Issali A.E."/>
            <person name="Liu N."/>
            <person name="Peng M."/>
            <person name="Yang Y."/>
        </authorList>
    </citation>
    <scope>NUCLEOTIDE SEQUENCE</scope>
    <source>
        <tissue evidence="1">Spear leaf of Hainan Tall coconut</tissue>
    </source>
</reference>
<organism evidence="1 2">
    <name type="scientific">Cocos nucifera</name>
    <name type="common">Coconut palm</name>
    <dbReference type="NCBI Taxonomy" id="13894"/>
    <lineage>
        <taxon>Eukaryota</taxon>
        <taxon>Viridiplantae</taxon>
        <taxon>Streptophyta</taxon>
        <taxon>Embryophyta</taxon>
        <taxon>Tracheophyta</taxon>
        <taxon>Spermatophyta</taxon>
        <taxon>Magnoliopsida</taxon>
        <taxon>Liliopsida</taxon>
        <taxon>Arecaceae</taxon>
        <taxon>Arecoideae</taxon>
        <taxon>Cocoseae</taxon>
        <taxon>Attaleinae</taxon>
        <taxon>Cocos</taxon>
    </lineage>
</organism>
<dbReference type="OrthoDB" id="3231855at2759"/>
<gene>
    <name evidence="1" type="ORF">COCNU_02G005820</name>
</gene>
<evidence type="ECO:0000313" key="1">
    <source>
        <dbReference type="EMBL" id="KAG1330614.1"/>
    </source>
</evidence>
<keyword evidence="2" id="KW-1185">Reference proteome</keyword>
<evidence type="ECO:0000313" key="2">
    <source>
        <dbReference type="Proteomes" id="UP000797356"/>
    </source>
</evidence>
<dbReference type="EMBL" id="CM017873">
    <property type="protein sequence ID" value="KAG1330614.1"/>
    <property type="molecule type" value="Genomic_DNA"/>
</dbReference>
<sequence>MFERDIVLWNIMIKMNAQMDLVRDVFFMFSELHCYEIFRLDDASVHCILMDKEIDRNAEQVRVFRIKSCLFNDSSDLISWNKTMSEYVKGSRLVRMTLFWLALWR</sequence>
<comment type="caution">
    <text evidence="1">The sequence shown here is derived from an EMBL/GenBank/DDBJ whole genome shotgun (WGS) entry which is preliminary data.</text>
</comment>
<name>A0A8K0HZ91_COCNU</name>
<dbReference type="Proteomes" id="UP000797356">
    <property type="component" value="Chromosome 2"/>
</dbReference>
<accession>A0A8K0HZ91</accession>